<name>A0A1E7ESI0_9STRA</name>
<accession>A0A1E7ESI0</accession>
<comment type="similarity">
    <text evidence="2">Belongs to the pterin-4-alpha-carbinolamine dehydratase family.</text>
</comment>
<keyword evidence="7" id="KW-1185">Reference proteome</keyword>
<evidence type="ECO:0000256" key="3">
    <source>
        <dbReference type="ARBA" id="ARBA00013252"/>
    </source>
</evidence>
<evidence type="ECO:0000313" key="7">
    <source>
        <dbReference type="Proteomes" id="UP000095751"/>
    </source>
</evidence>
<dbReference type="Pfam" id="PF01329">
    <property type="entry name" value="Pterin_4a"/>
    <property type="match status" value="1"/>
</dbReference>
<dbReference type="HAMAP" id="MF_00434">
    <property type="entry name" value="Pterin_4_alpha"/>
    <property type="match status" value="1"/>
</dbReference>
<dbReference type="Gene3D" id="3.30.1360.20">
    <property type="entry name" value="Transcriptional coactivator/pterin dehydratase"/>
    <property type="match status" value="1"/>
</dbReference>
<dbReference type="GO" id="GO:0008124">
    <property type="term" value="F:4-alpha-hydroxytetrahydrobiopterin dehydratase activity"/>
    <property type="evidence" value="ECO:0007669"/>
    <property type="project" value="UniProtKB-EC"/>
</dbReference>
<sequence>MMNNILLRHCHRHLQTRIRYSAGARISTKTTATTALTTTSTTTATTTFRSFSSNNDNNKPKKLSEDEIKASLRLLSYQGTPFPWAAVKDRSAISKTFHFTDFNQAWSFMSRIALLAEKMDHHPEWLNVYNRVEVTLTTHDCDGVSTKDVNMARAMETYASDLMPEGSKSNFTPTNSNTV</sequence>
<evidence type="ECO:0000256" key="2">
    <source>
        <dbReference type="ARBA" id="ARBA00006472"/>
    </source>
</evidence>
<reference evidence="6 7" key="1">
    <citation type="submission" date="2016-09" db="EMBL/GenBank/DDBJ databases">
        <title>Extensive genetic diversity and differential bi-allelic expression allows diatom success in the polar Southern Ocean.</title>
        <authorList>
            <consortium name="DOE Joint Genome Institute"/>
            <person name="Mock T."/>
            <person name="Otillar R.P."/>
            <person name="Strauss J."/>
            <person name="Dupont C."/>
            <person name="Frickenhaus S."/>
            <person name="Maumus F."/>
            <person name="Mcmullan M."/>
            <person name="Sanges R."/>
            <person name="Schmutz J."/>
            <person name="Toseland A."/>
            <person name="Valas R."/>
            <person name="Veluchamy A."/>
            <person name="Ward B.J."/>
            <person name="Allen A."/>
            <person name="Barry K."/>
            <person name="Falciatore A."/>
            <person name="Ferrante M."/>
            <person name="Fortunato A.E."/>
            <person name="Gloeckner G."/>
            <person name="Gruber A."/>
            <person name="Hipkin R."/>
            <person name="Janech M."/>
            <person name="Kroth P."/>
            <person name="Leese F."/>
            <person name="Lindquist E."/>
            <person name="Lyon B.R."/>
            <person name="Martin J."/>
            <person name="Mayer C."/>
            <person name="Parker M."/>
            <person name="Quesneville H."/>
            <person name="Raymond J."/>
            <person name="Uhlig C."/>
            <person name="Valentin K.U."/>
            <person name="Worden A.Z."/>
            <person name="Armbrust E.V."/>
            <person name="Bowler C."/>
            <person name="Green B."/>
            <person name="Moulton V."/>
            <person name="Van Oosterhout C."/>
            <person name="Grigoriev I."/>
        </authorList>
    </citation>
    <scope>NUCLEOTIDE SEQUENCE [LARGE SCALE GENOMIC DNA]</scope>
    <source>
        <strain evidence="6 7">CCMP1102</strain>
    </source>
</reference>
<dbReference type="InterPro" id="IPR036428">
    <property type="entry name" value="PCD_sf"/>
</dbReference>
<dbReference type="CDD" id="cd00914">
    <property type="entry name" value="PCD_DCoH_subfamily_b"/>
    <property type="match status" value="1"/>
</dbReference>
<dbReference type="EC" id="4.2.1.96" evidence="3"/>
<proteinExistence type="inferred from homology"/>
<evidence type="ECO:0000313" key="6">
    <source>
        <dbReference type="EMBL" id="OEU08970.1"/>
    </source>
</evidence>
<keyword evidence="4" id="KW-0456">Lyase</keyword>
<dbReference type="SUPFAM" id="SSF55248">
    <property type="entry name" value="PCD-like"/>
    <property type="match status" value="1"/>
</dbReference>
<dbReference type="OrthoDB" id="277398at2759"/>
<dbReference type="InterPro" id="IPR001533">
    <property type="entry name" value="Pterin_deHydtase"/>
</dbReference>
<dbReference type="InParanoid" id="A0A1E7ESI0"/>
<evidence type="ECO:0000256" key="1">
    <source>
        <dbReference type="ARBA" id="ARBA00001554"/>
    </source>
</evidence>
<evidence type="ECO:0000256" key="5">
    <source>
        <dbReference type="ARBA" id="ARBA00030497"/>
    </source>
</evidence>
<gene>
    <name evidence="6" type="ORF">FRACYDRAFT_212618</name>
</gene>
<organism evidence="6 7">
    <name type="scientific">Fragilariopsis cylindrus CCMP1102</name>
    <dbReference type="NCBI Taxonomy" id="635003"/>
    <lineage>
        <taxon>Eukaryota</taxon>
        <taxon>Sar</taxon>
        <taxon>Stramenopiles</taxon>
        <taxon>Ochrophyta</taxon>
        <taxon>Bacillariophyta</taxon>
        <taxon>Bacillariophyceae</taxon>
        <taxon>Bacillariophycidae</taxon>
        <taxon>Bacillariales</taxon>
        <taxon>Bacillariaceae</taxon>
        <taxon>Fragilariopsis</taxon>
    </lineage>
</organism>
<evidence type="ECO:0000256" key="4">
    <source>
        <dbReference type="ARBA" id="ARBA00023239"/>
    </source>
</evidence>
<dbReference type="NCBIfam" id="NF002018">
    <property type="entry name" value="PRK00823.1-3"/>
    <property type="match status" value="1"/>
</dbReference>
<protein>
    <recommendedName>
        <fullName evidence="3">4a-hydroxytetrahydrobiopterin dehydratase</fullName>
        <ecNumber evidence="3">4.2.1.96</ecNumber>
    </recommendedName>
    <alternativeName>
        <fullName evidence="5">4-alpha-hydroxy-tetrahydropterin dehydratase</fullName>
    </alternativeName>
</protein>
<dbReference type="PANTHER" id="PTHR12599:SF0">
    <property type="entry name" value="PTERIN-4-ALPHA-CARBINOLAMINE DEHYDRATASE"/>
    <property type="match status" value="1"/>
</dbReference>
<dbReference type="AlphaFoldDB" id="A0A1E7ESI0"/>
<comment type="catalytic activity">
    <reaction evidence="1">
        <text>(4aS,6R)-4a-hydroxy-L-erythro-5,6,7,8-tetrahydrobiopterin = (6R)-L-erythro-6,7-dihydrobiopterin + H2O</text>
        <dbReference type="Rhea" id="RHEA:11920"/>
        <dbReference type="ChEBI" id="CHEBI:15377"/>
        <dbReference type="ChEBI" id="CHEBI:15642"/>
        <dbReference type="ChEBI" id="CHEBI:43120"/>
        <dbReference type="EC" id="4.2.1.96"/>
    </reaction>
</comment>
<dbReference type="Proteomes" id="UP000095751">
    <property type="component" value="Unassembled WGS sequence"/>
</dbReference>
<dbReference type="GO" id="GO:0006729">
    <property type="term" value="P:tetrahydrobiopterin biosynthetic process"/>
    <property type="evidence" value="ECO:0007669"/>
    <property type="project" value="InterPro"/>
</dbReference>
<dbReference type="KEGG" id="fcy:FRACYDRAFT_212618"/>
<dbReference type="EMBL" id="KV784378">
    <property type="protein sequence ID" value="OEU08970.1"/>
    <property type="molecule type" value="Genomic_DNA"/>
</dbReference>
<dbReference type="PANTHER" id="PTHR12599">
    <property type="entry name" value="PTERIN-4-ALPHA-CARBINOLAMINE DEHYDRATASE"/>
    <property type="match status" value="1"/>
</dbReference>